<accession>A0A2G5RPQ9</accession>
<dbReference type="Proteomes" id="UP000230559">
    <property type="component" value="Unassembled WGS sequence"/>
</dbReference>
<sequence>MCWEGVVVLFKKIIGYALIALMIFSSIPTSTEATSIRPMHIPIISNGKALQTDASPIMVNNRILVPFRAIAQTMGANVFWNANTKQVTVQKNKKVIFLTVQSSAATINDQTVTLDAPPIIYKGRTFVPIRFVAEALDANVQWTGKEVRIFWSVLQTSAGAVYVNQTKVTNNTMTDGVYTYVPLKKLLTAIDVNVDWIETEETMLVRLSRGQMTITEGKKELVVDDHQIVAPLAPIRLNDEWYVSASWVMTVFGAQMTRNGNNDLFFSIPRTTFRSPLLPIAETSIAVPQHVTTPKMADDRRLLISDNPEVLTPVSVPNQQATLALDHVQGQQGTMDHRVFGWHVNNLGTRATVAIIVDNRSSNDIIVTNIKGTSRTSPNSWGHYDVGLPLAETVLRQALTTAPTVKVKAGTSAVIQAFDVSNNQLLGFLYDFTIQQENGTGNYRIRTVVTSSSANFSTISPTLAPLDSYATHPRGVWKGTTLEATLPTYTIDNEPVAYSISNGKTDHLLSVANALSDPTETVHNPGHYGLTYRLSLPIQNETGEIQTVRLRFSARGGSYCGAVKVNGVVYVIPPLRPFTQSASVDYIVFSNQDMISLEFMHAGGAALPLGVEVSTVRK</sequence>
<dbReference type="AlphaFoldDB" id="A0A2G5RPQ9"/>
<comment type="caution">
    <text evidence="2">The sequence shown here is derived from an EMBL/GenBank/DDBJ whole genome shotgun (WGS) entry which is preliminary data.</text>
</comment>
<dbReference type="EMBL" id="PEDM01000017">
    <property type="protein sequence ID" value="PIC04680.1"/>
    <property type="molecule type" value="Genomic_DNA"/>
</dbReference>
<dbReference type="Gene3D" id="3.30.457.10">
    <property type="entry name" value="Copper amine oxidase-like, N-terminal domain"/>
    <property type="match status" value="2"/>
</dbReference>
<feature type="domain" description="Copper amine oxidase-like N-terminal" evidence="1">
    <location>
        <begin position="163"/>
        <end position="262"/>
    </location>
</feature>
<evidence type="ECO:0000259" key="1">
    <source>
        <dbReference type="Pfam" id="PF07833"/>
    </source>
</evidence>
<proteinExistence type="predicted"/>
<dbReference type="Pfam" id="PF07833">
    <property type="entry name" value="Cu_amine_oxidN1"/>
    <property type="match status" value="2"/>
</dbReference>
<evidence type="ECO:0000313" key="2">
    <source>
        <dbReference type="EMBL" id="PIC04680.1"/>
    </source>
</evidence>
<feature type="domain" description="Copper amine oxidase-like N-terminal" evidence="1">
    <location>
        <begin position="45"/>
        <end position="147"/>
    </location>
</feature>
<reference evidence="2 3" key="1">
    <citation type="submission" date="2017-10" db="EMBL/GenBank/DDBJ databases">
        <title>Draft genome sequence of Anoxybacillus flavithermus KU2-6-11 from caldera Uzon (Russia:Kamchtka).</title>
        <authorList>
            <person name="Korzhuk A.V."/>
            <person name="Rozanov A.S."/>
            <person name="Bryanskaya A.V."/>
            <person name="Peltek S.E."/>
        </authorList>
    </citation>
    <scope>NUCLEOTIDE SEQUENCE [LARGE SCALE GENOMIC DNA]</scope>
    <source>
        <strain evidence="2 3">KU2-6_11</strain>
    </source>
</reference>
<dbReference type="InterPro" id="IPR012854">
    <property type="entry name" value="Cu_amine_oxidase-like_N"/>
</dbReference>
<evidence type="ECO:0000313" key="3">
    <source>
        <dbReference type="Proteomes" id="UP000230559"/>
    </source>
</evidence>
<dbReference type="SUPFAM" id="SSF55383">
    <property type="entry name" value="Copper amine oxidase, domain N"/>
    <property type="match status" value="2"/>
</dbReference>
<name>A0A2G5RPQ9_9BACL</name>
<organism evidence="2 3">
    <name type="scientific">Anoxybacillus flavithermus</name>
    <dbReference type="NCBI Taxonomy" id="33934"/>
    <lineage>
        <taxon>Bacteria</taxon>
        <taxon>Bacillati</taxon>
        <taxon>Bacillota</taxon>
        <taxon>Bacilli</taxon>
        <taxon>Bacillales</taxon>
        <taxon>Anoxybacillaceae</taxon>
        <taxon>Anoxybacillus</taxon>
    </lineage>
</organism>
<gene>
    <name evidence="2" type="ORF">CS060_08690</name>
</gene>
<dbReference type="InterPro" id="IPR036582">
    <property type="entry name" value="Mao_N_sf"/>
</dbReference>
<protein>
    <submittedName>
        <fullName evidence="2">Copper amine oxidase</fullName>
    </submittedName>
</protein>